<reference evidence="2 3" key="1">
    <citation type="journal article" date="2021" name="Elife">
        <title>Chloroplast acquisition without the gene transfer in kleptoplastic sea slugs, Plakobranchus ocellatus.</title>
        <authorList>
            <person name="Maeda T."/>
            <person name="Takahashi S."/>
            <person name="Yoshida T."/>
            <person name="Shimamura S."/>
            <person name="Takaki Y."/>
            <person name="Nagai Y."/>
            <person name="Toyoda A."/>
            <person name="Suzuki Y."/>
            <person name="Arimoto A."/>
            <person name="Ishii H."/>
            <person name="Satoh N."/>
            <person name="Nishiyama T."/>
            <person name="Hasebe M."/>
            <person name="Maruyama T."/>
            <person name="Minagawa J."/>
            <person name="Obokata J."/>
            <person name="Shigenobu S."/>
        </authorList>
    </citation>
    <scope>NUCLEOTIDE SEQUENCE [LARGE SCALE GENOMIC DNA]</scope>
</reference>
<sequence>MCKRSRKRRMCKRSRKRRGERGRRRRRRRRRQKRRYRKRKSGVREHEKDKVKEQKKRAKEERKKRDDKVTVEEIKKTFANLDLATDKTRQDRRREKMTTCLSRIRTRTLVGTHRLARQRNQANKPLNHPLPQ</sequence>
<accession>A0AAV4BHB3</accession>
<evidence type="ECO:0000256" key="1">
    <source>
        <dbReference type="SAM" id="MobiDB-lite"/>
    </source>
</evidence>
<dbReference type="Proteomes" id="UP000735302">
    <property type="component" value="Unassembled WGS sequence"/>
</dbReference>
<evidence type="ECO:0000313" key="2">
    <source>
        <dbReference type="EMBL" id="GFO18772.1"/>
    </source>
</evidence>
<dbReference type="AlphaFoldDB" id="A0AAV4BHB3"/>
<gene>
    <name evidence="2" type="ORF">PoB_004527700</name>
</gene>
<feature type="region of interest" description="Disordered" evidence="1">
    <location>
        <begin position="1"/>
        <end position="69"/>
    </location>
</feature>
<feature type="compositionally biased region" description="Basic and acidic residues" evidence="1">
    <location>
        <begin position="42"/>
        <end position="69"/>
    </location>
</feature>
<organism evidence="2 3">
    <name type="scientific">Plakobranchus ocellatus</name>
    <dbReference type="NCBI Taxonomy" id="259542"/>
    <lineage>
        <taxon>Eukaryota</taxon>
        <taxon>Metazoa</taxon>
        <taxon>Spiralia</taxon>
        <taxon>Lophotrochozoa</taxon>
        <taxon>Mollusca</taxon>
        <taxon>Gastropoda</taxon>
        <taxon>Heterobranchia</taxon>
        <taxon>Euthyneura</taxon>
        <taxon>Panpulmonata</taxon>
        <taxon>Sacoglossa</taxon>
        <taxon>Placobranchoidea</taxon>
        <taxon>Plakobranchidae</taxon>
        <taxon>Plakobranchus</taxon>
    </lineage>
</organism>
<evidence type="ECO:0000313" key="3">
    <source>
        <dbReference type="Proteomes" id="UP000735302"/>
    </source>
</evidence>
<name>A0AAV4BHB3_9GAST</name>
<dbReference type="EMBL" id="BLXT01004993">
    <property type="protein sequence ID" value="GFO18772.1"/>
    <property type="molecule type" value="Genomic_DNA"/>
</dbReference>
<keyword evidence="3" id="KW-1185">Reference proteome</keyword>
<protein>
    <submittedName>
        <fullName evidence="2">Uncharacterized protein</fullName>
    </submittedName>
</protein>
<proteinExistence type="predicted"/>
<feature type="compositionally biased region" description="Basic residues" evidence="1">
    <location>
        <begin position="1"/>
        <end position="41"/>
    </location>
</feature>
<comment type="caution">
    <text evidence="2">The sequence shown here is derived from an EMBL/GenBank/DDBJ whole genome shotgun (WGS) entry which is preliminary data.</text>
</comment>